<dbReference type="InterPro" id="IPR005162">
    <property type="entry name" value="Retrotrans_gag_dom"/>
</dbReference>
<dbReference type="InterPro" id="IPR021109">
    <property type="entry name" value="Peptidase_aspartic_dom_sf"/>
</dbReference>
<evidence type="ECO:0000313" key="3">
    <source>
        <dbReference type="EMBL" id="EGZ27362.1"/>
    </source>
</evidence>
<evidence type="ECO:0000256" key="1">
    <source>
        <dbReference type="SAM" id="MobiDB-lite"/>
    </source>
</evidence>
<dbReference type="GeneID" id="20653310"/>
<dbReference type="EMBL" id="JH159151">
    <property type="protein sequence ID" value="EGZ27362.1"/>
    <property type="molecule type" value="Genomic_DNA"/>
</dbReference>
<accession>G4YFK7</accession>
<reference evidence="3 4" key="1">
    <citation type="journal article" date="2006" name="Science">
        <title>Phytophthora genome sequences uncover evolutionary origins and mechanisms of pathogenesis.</title>
        <authorList>
            <person name="Tyler B.M."/>
            <person name="Tripathy S."/>
            <person name="Zhang X."/>
            <person name="Dehal P."/>
            <person name="Jiang R.H."/>
            <person name="Aerts A."/>
            <person name="Arredondo F.D."/>
            <person name="Baxter L."/>
            <person name="Bensasson D."/>
            <person name="Beynon J.L."/>
            <person name="Chapman J."/>
            <person name="Damasceno C.M."/>
            <person name="Dorrance A.E."/>
            <person name="Dou D."/>
            <person name="Dickerman A.W."/>
            <person name="Dubchak I.L."/>
            <person name="Garbelotto M."/>
            <person name="Gijzen M."/>
            <person name="Gordon S.G."/>
            <person name="Govers F."/>
            <person name="Grunwald N.J."/>
            <person name="Huang W."/>
            <person name="Ivors K.L."/>
            <person name="Jones R.W."/>
            <person name="Kamoun S."/>
            <person name="Krampis K."/>
            <person name="Lamour K.H."/>
            <person name="Lee M.K."/>
            <person name="McDonald W.H."/>
            <person name="Medina M."/>
            <person name="Meijer H.J."/>
            <person name="Nordberg E.K."/>
            <person name="Maclean D.J."/>
            <person name="Ospina-Giraldo M.D."/>
            <person name="Morris P.F."/>
            <person name="Phuntumart V."/>
            <person name="Putnam N.H."/>
            <person name="Rash S."/>
            <person name="Rose J.K."/>
            <person name="Sakihama Y."/>
            <person name="Salamov A.A."/>
            <person name="Savidor A."/>
            <person name="Scheuring C.F."/>
            <person name="Smith B.M."/>
            <person name="Sobral B.W."/>
            <person name="Terry A."/>
            <person name="Torto-Alalibo T.A."/>
            <person name="Win J."/>
            <person name="Xu Z."/>
            <person name="Zhang H."/>
            <person name="Grigoriev I.V."/>
            <person name="Rokhsar D.S."/>
            <person name="Boore J.L."/>
        </authorList>
    </citation>
    <scope>NUCLEOTIDE SEQUENCE [LARGE SCALE GENOMIC DNA]</scope>
    <source>
        <strain evidence="3 4">P6497</strain>
    </source>
</reference>
<dbReference type="RefSeq" id="XP_009514637.1">
    <property type="nucleotide sequence ID" value="XM_009516342.1"/>
</dbReference>
<dbReference type="InParanoid" id="G4YFK7"/>
<dbReference type="Pfam" id="PF03732">
    <property type="entry name" value="Retrotrans_gag"/>
    <property type="match status" value="1"/>
</dbReference>
<feature type="region of interest" description="Disordered" evidence="1">
    <location>
        <begin position="372"/>
        <end position="401"/>
    </location>
</feature>
<evidence type="ECO:0000313" key="4">
    <source>
        <dbReference type="Proteomes" id="UP000002640"/>
    </source>
</evidence>
<dbReference type="InterPro" id="IPR032567">
    <property type="entry name" value="RTL1-rel"/>
</dbReference>
<gene>
    <name evidence="3" type="ORF">PHYSODRAFT_462863</name>
</gene>
<dbReference type="Proteomes" id="UP000002640">
    <property type="component" value="Unassembled WGS sequence"/>
</dbReference>
<organism evidence="3 4">
    <name type="scientific">Phytophthora sojae (strain P6497)</name>
    <name type="common">Soybean stem and root rot agent</name>
    <name type="synonym">Phytophthora megasperma f. sp. glycines</name>
    <dbReference type="NCBI Taxonomy" id="1094619"/>
    <lineage>
        <taxon>Eukaryota</taxon>
        <taxon>Sar</taxon>
        <taxon>Stramenopiles</taxon>
        <taxon>Oomycota</taxon>
        <taxon>Peronosporomycetes</taxon>
        <taxon>Peronosporales</taxon>
        <taxon>Peronosporaceae</taxon>
        <taxon>Phytophthora</taxon>
    </lineage>
</organism>
<sequence length="515" mass="56009">MDRTEFPHLNDSQYESVRKMAGNFGTDALRSLAAATPAEQVERTAFDTYERGLIAHVQGLQVTAAAPKPVQPKPLRLKVHPFEGKEGENIHFWVREVELAMDAALVSDERLRVAFALSNLSDRAKSWAYTREATTPGCFASWSQLCEQLRAAFLPANYEYRQRSRFLACKQGRRELHEYIQEMRVLTASLVGNPLPEYIKVTVFMDGLRVGPARTQRFRVQANTMEEAIQIALQEEYSHKQARTPATVWQSNPASGGAPNGNSGNGAINGPVPMDLGMAEQSDIRCYGFGKLGHMKRACPAGGLKKKFSSKPFGSRVPRVHMNLTVKFEDFDSTEPFLVLDMDKYDLILGMPWLEKHEPWIDWRGKAIGASRPPRSDRALVSHVPTSGSSWGAREGRQGAAASNEFLGSVETDDDSDRAGQGLRVEVPDSTYQVGNVGPHTGNEVPQAARAAGEGAAGVGVGNQAPREVTQTVTDEEGTAGASDVGNIVPQEVTQTITDAGVAGSAPGVGNQVPH</sequence>
<dbReference type="PANTHER" id="PTHR15503:SF22">
    <property type="entry name" value="TRANSPOSON TY3-I GAG POLYPROTEIN"/>
    <property type="match status" value="1"/>
</dbReference>
<dbReference type="CDD" id="cd00303">
    <property type="entry name" value="retropepsin_like"/>
    <property type="match status" value="1"/>
</dbReference>
<dbReference type="Gene3D" id="2.40.70.10">
    <property type="entry name" value="Acid Proteases"/>
    <property type="match status" value="1"/>
</dbReference>
<proteinExistence type="predicted"/>
<feature type="non-terminal residue" evidence="3">
    <location>
        <position position="515"/>
    </location>
</feature>
<dbReference type="KEGG" id="psoj:PHYSODRAFT_462863"/>
<feature type="region of interest" description="Disordered" evidence="1">
    <location>
        <begin position="248"/>
        <end position="268"/>
    </location>
</feature>
<protein>
    <recommendedName>
        <fullName evidence="2">Retrotransposon gag domain-containing protein</fullName>
    </recommendedName>
</protein>
<name>G4YFK7_PHYSP</name>
<feature type="compositionally biased region" description="Low complexity" evidence="1">
    <location>
        <begin position="251"/>
        <end position="268"/>
    </location>
</feature>
<dbReference type="PANTHER" id="PTHR15503">
    <property type="entry name" value="LDOC1 RELATED"/>
    <property type="match status" value="1"/>
</dbReference>
<evidence type="ECO:0000259" key="2">
    <source>
        <dbReference type="Pfam" id="PF03732"/>
    </source>
</evidence>
<dbReference type="AlphaFoldDB" id="G4YFK7"/>
<keyword evidence="4" id="KW-1185">Reference proteome</keyword>
<feature type="domain" description="Retrotransposon gag" evidence="2">
    <location>
        <begin position="115"/>
        <end position="209"/>
    </location>
</feature>